<dbReference type="InterPro" id="IPR010987">
    <property type="entry name" value="Glutathione-S-Trfase_C-like"/>
</dbReference>
<dbReference type="PANTHER" id="PTHR44051:SF22">
    <property type="entry name" value="DISULFIDE-BOND OXIDOREDUCTASE YGHU"/>
    <property type="match status" value="1"/>
</dbReference>
<name>A0A699GG31_TANCI</name>
<feature type="compositionally biased region" description="Low complexity" evidence="2">
    <location>
        <begin position="2971"/>
        <end position="2987"/>
    </location>
</feature>
<feature type="domain" description="GST N-terminal" evidence="3">
    <location>
        <begin position="3024"/>
        <end position="3111"/>
    </location>
</feature>
<dbReference type="SFLD" id="SFLDG01151">
    <property type="entry name" value="Main.2:_Nu-like"/>
    <property type="match status" value="1"/>
</dbReference>
<dbReference type="Pfam" id="PF02798">
    <property type="entry name" value="GST_N"/>
    <property type="match status" value="1"/>
</dbReference>
<comment type="caution">
    <text evidence="5">The sequence shown here is derived from an EMBL/GenBank/DDBJ whole genome shotgun (WGS) entry which is preliminary data.</text>
</comment>
<dbReference type="PROSITE" id="PS50405">
    <property type="entry name" value="GST_CTER"/>
    <property type="match status" value="1"/>
</dbReference>
<dbReference type="SUPFAM" id="SSF47616">
    <property type="entry name" value="GST C-terminal domain-like"/>
    <property type="match status" value="1"/>
</dbReference>
<dbReference type="SFLD" id="SFLDS00019">
    <property type="entry name" value="Glutathione_Transferase_(cytos"/>
    <property type="match status" value="1"/>
</dbReference>
<sequence length="3257" mass="349733">MRADRALAEDDQAAGEYVGAFHRDRDRNLLVGAAQEVRWPHADTLAAQDVHAVVDHRATALGHVVLGDGGNDGRLFAEVHGQRRELAGGVHHVQVAAHAGQRFLHAFELADRRLELAADGAVGAGAAHGQLGGAHAGGRQRDGAAGGQAFHQHAPALADLLRPADDPVHRNEHVLAAGGTVLEHGAQRPVAAADHDAGVTGRDQRAGDAGAGARRQQTVRIDHAEGQAKQGGDRAQRDVTLVPGDAQAHDLAPLVGAHADHALVGNGGGVRTCIRAGKGEARDFLAGGQARQVVILLIVGAVVEQQFGRSQRIGHHHLHGQRGAARGQLHHHLRVHIGRKRLAAVFAGDDHAEKTLVTGELPGRRGNALPHLRRFPVVHQFAQLAHFVVEERLFLGREGGTRQFQELVEVGPAREQVGIPPRGARFERIALSVGHGGQDALEQRENARRDQTAAQGGDAQHHGGYADQQNQYDPDYHDRLEEGQHGLAIRPGQLLETLARAGRFAVVPQDRLGQAARAAVMQVARLAGAAHHLVGVADAPQRRGTPHSAPGLAFDQVVRQAVAHVVQQQVGIRSDGLVAHFRQQVAAARGHLRRMARHAAHAVEQAGAQRHLRRVHPVLVERRHAFREAARQAALGRHRYQRQVLGDQLQVRFGDAFLRRRGGAAGRIGVARQIAVHGRCHGHVGQQRGRSLVAQRRFRRLPAEAAQPHRARLGIEHEVGHALDAVGVGRRTHARQDVGLRHRFQQTGAHHRLGRPQRHGRRRGAVEGDDGLAQFDRRAVGQHDLARIEAGHPHAVAPVLRGAGGGHAVHLHRGAVLRMRRLHAVGGDAGHPHRHGVEALVDGGRRRAAAVVHVAAHACGLVEARALQAHGGRIAVVPRLVMLARGEIGVHQAPSFDKALHIAHANMVVRLLEHEQAVVAVVVRDGTEAAGQRFCRQRHRVQTRLHAVPGPQAGAHHVDPFVRVVADAAVVAHGAHRRRGGKHRRRHLDHVAHGERPRRHVRAVGQAVGIQAAVTRIVLDQQGARAVDATGHRELAVGRIGGGLADRDVAVHQFAGRHPAVAGHARAVEATEERHAARQEIGGGVLVDDQLRLHHAGHAAVVDDFHAPGTVLEVLRHEGEVVARPFVDRQAGGGIHRLVGTVADLVPFLAPFAPVARQAARAEARDQRAVGQRELQRFQRLGVGGQRRPARAAGRIAQRRRGGHGQAVVAAGRLELRFEQRIAVLRGARHALHAQVTRVCAQVEVFLHAALAVGLVAQLRPVHAIVRDLQRILFCVRAFPLQLEVADGGFGAEVELDPRAILRGAGPARGRLAVDGLGGGHALVFHGRRRGGHRFEGHAGLGGIVGRWRRIGRGGGGWRAGVGLDLENRIAVLGGALHALHAQVAARGGQAGDVLGAALAVVHGLDGGPGALVVRHLQQVARGVGVFPVDAHAGDGFDLAEVQRQVLIVRGAAAPAGGRVMIDGRGGRQVAPFAGAGRGGHRRERGFHAGQLEGAGRCRAAPGSGRRIAAAASGQQQRRAQRQCAHGADEQRRLRYAFWQINHSPSFGLHRPGTMRAVVASGARALFVEHHGRVRDVGRRRRFQDVRLHGAHHVHFARLAVEAQRVGFLAAHQRHRLGLHLSLHALHALGLLGAQVEREAQAVLGDHQRHVARFLVRFVRGGDQLHAVLLVERARLVVVHVGQVAQLRVRIHGRRLDRRLAQRTVPPGQAHGFMRLDGVAAQRVDGGRRHEPGLRQFQFHVRGREHGGAQLGQAGAQPGRCLVGLLRRLQRDGRIGHAQEAVFVEQRKAQAVAAGQFRQRQVHIDLAVRRFFIERRFPLMVAVAMDGHADFKAGQGDERLVGEYAPQFAVLAVAQFFGDVGLHADGLALVHVVQAVAVGQWRIGHHVEMVGGDAGDGAQFHAHVFGAVERADFILAPVGEIVRVTAVEVLVDVGREMDGGAAAGGARKLRAAFEDFVEQQAVVGRDVLHVAHVLVAALDLERADAGIDQCLKVAALVIVLHRQQVLVVGDHAAGAVGQRVRQTARLRAVAPVGAATRVGVRDIALARIRYAQRAVNKIFERGVGGGVDVADLVDGQFAREHQLREAHVAEEPGLFPGADIALGAGVQLDRRQVHFHDAQILHDQRIDARFVQFDDLLARRFQFRIVQDGVERDENARTVAVRKFHQVRDFLDGVAGVMARAEGGTADVDSVGAMQDGFPPDFGGFGGRQQFELNDGAGCGGSIDARAGVLRLARQTLFLSKTIEKRVEVAETCRAAMADPLPGSADPRFPVASIRLGDVGSCELGYNSGIVALCAFDQIWKKYQGKKIGAVVGRLTKSDAAKPDVPADAASVDRPAAPAELVAVQKQWQAVSNDFVGLQAALRALDADRIEKIKDFDKLNVAQRAQSLRTGFQNTALKLATVSSQIDTLRLDLTTLRGTMAIASAVLEEQALIELAAWDANVRALLDKLEQVLGGQASVVIAETLKNQVIRHVAKRSLDLLHGSLKPADAVIDKLDQKAYGLVSVGYLAFQPYLQEALDSSYKDLKQVYARRNPLRDGPASEAAHARVFLIELRRAACENLVEGTRFTILSELVDTMLIAKIDQENNLAPVPDTQPPWHRGLHSTDVLTFEMSASYAAMADAATASASATETQPAPMLPPAAPTPGGVYLTNEWAARQQLLVQAIAAQRKSGATAPGARTALKFPDIATVDESQVRQLADAATARSIDDAARVDPALLALAPDTGTIANAISNQVAIVTAATAVSQASATLTANLNNNNVNTFNPTNTNAPIINLPPYPSPAPAVTAPPGAATAPSLCAADRWRGTGASCMVDGDDYVIVLDSTSGYAGDACDGRAATASLVAVAAILQEYGARHGVSFAAGVAGYASARPAALARCASARQPRHIACTYWNRTRQAVPVQGCTTAAVDKNLVLSAARAKHAAYTLEDATQGSLLVRSIHAMGAQPHDKLRAQHDPAADQTVVMRFRQENPMTHPTTPTSPTTYTPPDVWTAPASAGGTFASINRPVAGPTHEQALPVGEHPLQLYSLGTPNGVKVTILLEELLAAGHTGAEYDAWLIRINEGKQFSSGFVDINPNSKIPALVDRSGATPQRVFESGSILVYLAEKFGAFLPREGSARTETMNWLFWQMGSAPFVGGGFGHFYAYAPEKLEYPINRYALETKRQLDVLDRQLAQHRYVAGDEYTIADMAIWPWYGGMVLGQLYDAARFLSVDEYRNVRRWADEIAARPAVQRGRKVNRVFGEPKDQVAERHSAADLD</sequence>
<dbReference type="Gene3D" id="3.40.30.10">
    <property type="entry name" value="Glutaredoxin"/>
    <property type="match status" value="1"/>
</dbReference>
<feature type="compositionally biased region" description="Low complexity" evidence="2">
    <location>
        <begin position="453"/>
        <end position="467"/>
    </location>
</feature>
<evidence type="ECO:0000259" key="3">
    <source>
        <dbReference type="PROSITE" id="PS50404"/>
    </source>
</evidence>
<dbReference type="InterPro" id="IPR036249">
    <property type="entry name" value="Thioredoxin-like_sf"/>
</dbReference>
<comment type="similarity">
    <text evidence="1">Belongs to the GST superfamily.</text>
</comment>
<organism evidence="5">
    <name type="scientific">Tanacetum cinerariifolium</name>
    <name type="common">Dalmatian daisy</name>
    <name type="synonym">Chrysanthemum cinerariifolium</name>
    <dbReference type="NCBI Taxonomy" id="118510"/>
    <lineage>
        <taxon>Eukaryota</taxon>
        <taxon>Viridiplantae</taxon>
        <taxon>Streptophyta</taxon>
        <taxon>Embryophyta</taxon>
        <taxon>Tracheophyta</taxon>
        <taxon>Spermatophyta</taxon>
        <taxon>Magnoliopsida</taxon>
        <taxon>eudicotyledons</taxon>
        <taxon>Gunneridae</taxon>
        <taxon>Pentapetalae</taxon>
        <taxon>asterids</taxon>
        <taxon>campanulids</taxon>
        <taxon>Asterales</taxon>
        <taxon>Asteraceae</taxon>
        <taxon>Asteroideae</taxon>
        <taxon>Anthemideae</taxon>
        <taxon>Anthemidinae</taxon>
        <taxon>Tanacetum</taxon>
    </lineage>
</organism>
<dbReference type="InterPro" id="IPR004045">
    <property type="entry name" value="Glutathione_S-Trfase_N"/>
</dbReference>
<feature type="domain" description="GST C-terminal" evidence="4">
    <location>
        <begin position="3114"/>
        <end position="3247"/>
    </location>
</feature>
<feature type="compositionally biased region" description="Low complexity" evidence="2">
    <location>
        <begin position="207"/>
        <end position="216"/>
    </location>
</feature>
<dbReference type="SFLD" id="SFLDG00358">
    <property type="entry name" value="Main_(cytGST)"/>
    <property type="match status" value="1"/>
</dbReference>
<dbReference type="NCBIfam" id="NF008731">
    <property type="entry name" value="PRK11752.1"/>
    <property type="match status" value="1"/>
</dbReference>
<feature type="region of interest" description="Disordered" evidence="2">
    <location>
        <begin position="436"/>
        <end position="478"/>
    </location>
</feature>
<evidence type="ECO:0000259" key="4">
    <source>
        <dbReference type="PROSITE" id="PS50405"/>
    </source>
</evidence>
<proteinExistence type="inferred from homology"/>
<dbReference type="CDD" id="cd03048">
    <property type="entry name" value="GST_N_Ure2p_like"/>
    <property type="match status" value="1"/>
</dbReference>
<feature type="region of interest" description="Disordered" evidence="2">
    <location>
        <begin position="2970"/>
        <end position="2991"/>
    </location>
</feature>
<gene>
    <name evidence="5" type="ORF">Tci_000661</name>
</gene>
<evidence type="ECO:0000256" key="2">
    <source>
        <dbReference type="SAM" id="MobiDB-lite"/>
    </source>
</evidence>
<evidence type="ECO:0000313" key="5">
    <source>
        <dbReference type="EMBL" id="GEU28683.1"/>
    </source>
</evidence>
<evidence type="ECO:0000256" key="1">
    <source>
        <dbReference type="ARBA" id="ARBA00007409"/>
    </source>
</evidence>
<reference evidence="5" key="1">
    <citation type="journal article" date="2019" name="Sci. Rep.">
        <title>Draft genome of Tanacetum cinerariifolium, the natural source of mosquito coil.</title>
        <authorList>
            <person name="Yamashiro T."/>
            <person name="Shiraishi A."/>
            <person name="Satake H."/>
            <person name="Nakayama K."/>
        </authorList>
    </citation>
    <scope>NUCLEOTIDE SEQUENCE</scope>
</reference>
<dbReference type="PROSITE" id="PS50404">
    <property type="entry name" value="GST_NTER"/>
    <property type="match status" value="1"/>
</dbReference>
<feature type="compositionally biased region" description="Basic and acidic residues" evidence="2">
    <location>
        <begin position="194"/>
        <end position="206"/>
    </location>
</feature>
<dbReference type="CDD" id="cd10292">
    <property type="entry name" value="GST_C_YghU_like"/>
    <property type="match status" value="1"/>
</dbReference>
<dbReference type="PANTHER" id="PTHR44051">
    <property type="entry name" value="GLUTATHIONE S-TRANSFERASE-RELATED"/>
    <property type="match status" value="1"/>
</dbReference>
<dbReference type="Pfam" id="PF13410">
    <property type="entry name" value="GST_C_2"/>
    <property type="match status" value="1"/>
</dbReference>
<dbReference type="Gene3D" id="1.20.1050.10">
    <property type="match status" value="1"/>
</dbReference>
<accession>A0A699GG31</accession>
<protein>
    <submittedName>
        <fullName evidence="5">Uncharacterized protein</fullName>
    </submittedName>
</protein>
<dbReference type="EMBL" id="BKCJ010000013">
    <property type="protein sequence ID" value="GEU28683.1"/>
    <property type="molecule type" value="Genomic_DNA"/>
</dbReference>
<dbReference type="InterPro" id="IPR040079">
    <property type="entry name" value="Glutathione_S-Trfase"/>
</dbReference>
<dbReference type="InterPro" id="IPR036282">
    <property type="entry name" value="Glutathione-S-Trfase_C_sf"/>
</dbReference>
<feature type="compositionally biased region" description="Basic and acidic residues" evidence="2">
    <location>
        <begin position="441"/>
        <end position="451"/>
    </location>
</feature>
<feature type="region of interest" description="Disordered" evidence="2">
    <location>
        <begin position="194"/>
        <end position="217"/>
    </location>
</feature>
<dbReference type="SUPFAM" id="SSF52833">
    <property type="entry name" value="Thioredoxin-like"/>
    <property type="match status" value="1"/>
</dbReference>